<evidence type="ECO:0000259" key="2">
    <source>
        <dbReference type="Pfam" id="PF01575"/>
    </source>
</evidence>
<keyword evidence="1" id="KW-0456">Lyase</keyword>
<dbReference type="GO" id="GO:0006633">
    <property type="term" value="P:fatty acid biosynthetic process"/>
    <property type="evidence" value="ECO:0007669"/>
    <property type="project" value="InterPro"/>
</dbReference>
<organism evidence="3 4">
    <name type="scientific">Salinarimonas ramus</name>
    <dbReference type="NCBI Taxonomy" id="690164"/>
    <lineage>
        <taxon>Bacteria</taxon>
        <taxon>Pseudomonadati</taxon>
        <taxon>Pseudomonadota</taxon>
        <taxon>Alphaproteobacteria</taxon>
        <taxon>Hyphomicrobiales</taxon>
        <taxon>Salinarimonadaceae</taxon>
        <taxon>Salinarimonas</taxon>
    </lineage>
</organism>
<dbReference type="AlphaFoldDB" id="A0A917QDC7"/>
<dbReference type="Proteomes" id="UP000600449">
    <property type="component" value="Unassembled WGS sequence"/>
</dbReference>
<dbReference type="RefSeq" id="WP_373290597.1">
    <property type="nucleotide sequence ID" value="NZ_BMMF01000009.1"/>
</dbReference>
<dbReference type="CDD" id="cd03449">
    <property type="entry name" value="R_hydratase"/>
    <property type="match status" value="1"/>
</dbReference>
<dbReference type="FunFam" id="3.10.129.10:FF:000042">
    <property type="entry name" value="MaoC domain protein dehydratase"/>
    <property type="match status" value="1"/>
</dbReference>
<accession>A0A917QDC7</accession>
<dbReference type="Pfam" id="PF01575">
    <property type="entry name" value="MaoC_dehydratas"/>
    <property type="match status" value="1"/>
</dbReference>
<sequence length="157" mass="17273">MMAANVRAAAREDMQTFPVLYFEDLAVGAHAELMRTVMEYDLARFAEISGDTNPIHLCERYAQATRFGQRIAHGMFTASLISAILGTRLPGPGAVYLSQSLQFLAPVRIGDVVCASVEIVELVPERRRARLFCEARVDGKAVLEGEAWVAVPSRPVH</sequence>
<gene>
    <name evidence="3" type="primary">phaJ</name>
    <name evidence="3" type="ORF">GCM10011322_32250</name>
</gene>
<dbReference type="Gene3D" id="3.10.129.10">
    <property type="entry name" value="Hotdog Thioesterase"/>
    <property type="match status" value="1"/>
</dbReference>
<protein>
    <submittedName>
        <fullName evidence="3">(R)-specific enoyl-CoA hydratase</fullName>
    </submittedName>
</protein>
<evidence type="ECO:0000313" key="3">
    <source>
        <dbReference type="EMBL" id="GGK42708.1"/>
    </source>
</evidence>
<keyword evidence="4" id="KW-1185">Reference proteome</keyword>
<comment type="caution">
    <text evidence="3">The sequence shown here is derived from an EMBL/GenBank/DDBJ whole genome shotgun (WGS) entry which is preliminary data.</text>
</comment>
<dbReference type="GO" id="GO:0019171">
    <property type="term" value="F:(3R)-hydroxyacyl-[acyl-carrier-protein] dehydratase activity"/>
    <property type="evidence" value="ECO:0007669"/>
    <property type="project" value="TreeGrafter"/>
</dbReference>
<dbReference type="PRINTS" id="PR01483">
    <property type="entry name" value="FASYNTHASE"/>
</dbReference>
<dbReference type="GO" id="GO:0005835">
    <property type="term" value="C:fatty acid synthase complex"/>
    <property type="evidence" value="ECO:0007669"/>
    <property type="project" value="InterPro"/>
</dbReference>
<dbReference type="SUPFAM" id="SSF54637">
    <property type="entry name" value="Thioesterase/thiol ester dehydrase-isomerase"/>
    <property type="match status" value="1"/>
</dbReference>
<dbReference type="EMBL" id="BMMF01000009">
    <property type="protein sequence ID" value="GGK42708.1"/>
    <property type="molecule type" value="Genomic_DNA"/>
</dbReference>
<evidence type="ECO:0000256" key="1">
    <source>
        <dbReference type="ARBA" id="ARBA00023239"/>
    </source>
</evidence>
<feature type="domain" description="MaoC-like" evidence="2">
    <location>
        <begin position="32"/>
        <end position="121"/>
    </location>
</feature>
<dbReference type="PANTHER" id="PTHR43437">
    <property type="entry name" value="HYDROXYACYL-THIOESTER DEHYDRATASE TYPE 2, MITOCHONDRIAL-RELATED"/>
    <property type="match status" value="1"/>
</dbReference>
<name>A0A917QDC7_9HYPH</name>
<dbReference type="InterPro" id="IPR029069">
    <property type="entry name" value="HotDog_dom_sf"/>
</dbReference>
<dbReference type="PANTHER" id="PTHR43437:SF3">
    <property type="entry name" value="HYDROXYACYL-THIOESTER DEHYDRATASE TYPE 2, MITOCHONDRIAL"/>
    <property type="match status" value="1"/>
</dbReference>
<proteinExistence type="predicted"/>
<dbReference type="InterPro" id="IPR002539">
    <property type="entry name" value="MaoC-like_dom"/>
</dbReference>
<dbReference type="InterPro" id="IPR050965">
    <property type="entry name" value="UPF0336/Enoyl-CoA_hydratase"/>
</dbReference>
<dbReference type="InterPro" id="IPR003965">
    <property type="entry name" value="Fatty_acid_synthase"/>
</dbReference>
<reference evidence="3 4" key="1">
    <citation type="journal article" date="2014" name="Int. J. Syst. Evol. Microbiol.">
        <title>Complete genome sequence of Corynebacterium casei LMG S-19264T (=DSM 44701T), isolated from a smear-ripened cheese.</title>
        <authorList>
            <consortium name="US DOE Joint Genome Institute (JGI-PGF)"/>
            <person name="Walter F."/>
            <person name="Albersmeier A."/>
            <person name="Kalinowski J."/>
            <person name="Ruckert C."/>
        </authorList>
    </citation>
    <scope>NUCLEOTIDE SEQUENCE [LARGE SCALE GENOMIC DNA]</scope>
    <source>
        <strain evidence="3 4">CGMCC 1.9161</strain>
    </source>
</reference>
<evidence type="ECO:0000313" key="4">
    <source>
        <dbReference type="Proteomes" id="UP000600449"/>
    </source>
</evidence>
<dbReference type="GO" id="GO:0004312">
    <property type="term" value="F:fatty acid synthase activity"/>
    <property type="evidence" value="ECO:0007669"/>
    <property type="project" value="InterPro"/>
</dbReference>